<evidence type="ECO:0000313" key="3">
    <source>
        <dbReference type="EMBL" id="KAL1561722.1"/>
    </source>
</evidence>
<evidence type="ECO:0000256" key="1">
    <source>
        <dbReference type="PROSITE-ProRule" id="PRU00042"/>
    </source>
</evidence>
<organism evidence="3 4">
    <name type="scientific">Salvia divinorum</name>
    <name type="common">Maria pastora</name>
    <name type="synonym">Diviner's sage</name>
    <dbReference type="NCBI Taxonomy" id="28513"/>
    <lineage>
        <taxon>Eukaryota</taxon>
        <taxon>Viridiplantae</taxon>
        <taxon>Streptophyta</taxon>
        <taxon>Embryophyta</taxon>
        <taxon>Tracheophyta</taxon>
        <taxon>Spermatophyta</taxon>
        <taxon>Magnoliopsida</taxon>
        <taxon>eudicotyledons</taxon>
        <taxon>Gunneridae</taxon>
        <taxon>Pentapetalae</taxon>
        <taxon>asterids</taxon>
        <taxon>lamiids</taxon>
        <taxon>Lamiales</taxon>
        <taxon>Lamiaceae</taxon>
        <taxon>Nepetoideae</taxon>
        <taxon>Mentheae</taxon>
        <taxon>Salviinae</taxon>
        <taxon>Salvia</taxon>
        <taxon>Salvia subgen. Calosphace</taxon>
    </lineage>
</organism>
<dbReference type="EMBL" id="JBEAFC010000003">
    <property type="protein sequence ID" value="KAL1561722.1"/>
    <property type="molecule type" value="Genomic_DNA"/>
</dbReference>
<gene>
    <name evidence="3" type="ORF">AAHA92_04387</name>
</gene>
<sequence>MSLSKPIPDYRYSEQFENRSPTGWRGIPIACRVCNRVFFDNVSLVLHFECHVTDTDLESLQSERRLSSGWSPCSYSSLAEVFQRMDDCLRSRPSPIPVLNVSQPMMCPPYGATAVTPPLREQNGRQTCFQGYKNQEIIVLSDDDEEEGEENKCSVEIDLTLRL</sequence>
<reference evidence="3 4" key="1">
    <citation type="submission" date="2024-06" db="EMBL/GenBank/DDBJ databases">
        <title>A chromosome level genome sequence of Diviner's sage (Salvia divinorum).</title>
        <authorList>
            <person name="Ford S.A."/>
            <person name="Ro D.-K."/>
            <person name="Ness R.W."/>
            <person name="Phillips M.A."/>
        </authorList>
    </citation>
    <scope>NUCLEOTIDE SEQUENCE [LARGE SCALE GENOMIC DNA]</scope>
    <source>
        <strain evidence="3">SAF-2024a</strain>
        <tissue evidence="3">Leaf</tissue>
    </source>
</reference>
<dbReference type="InterPro" id="IPR013087">
    <property type="entry name" value="Znf_C2H2_type"/>
</dbReference>
<keyword evidence="1" id="KW-0862">Zinc</keyword>
<dbReference type="PROSITE" id="PS00028">
    <property type="entry name" value="ZINC_FINGER_C2H2_1"/>
    <property type="match status" value="1"/>
</dbReference>
<evidence type="ECO:0000313" key="4">
    <source>
        <dbReference type="Proteomes" id="UP001567538"/>
    </source>
</evidence>
<proteinExistence type="predicted"/>
<dbReference type="GO" id="GO:0008270">
    <property type="term" value="F:zinc ion binding"/>
    <property type="evidence" value="ECO:0007669"/>
    <property type="project" value="UniProtKB-KW"/>
</dbReference>
<keyword evidence="4" id="KW-1185">Reference proteome</keyword>
<keyword evidence="1" id="KW-0479">Metal-binding</keyword>
<feature type="domain" description="C2H2-type" evidence="2">
    <location>
        <begin position="29"/>
        <end position="56"/>
    </location>
</feature>
<dbReference type="PROSITE" id="PS50157">
    <property type="entry name" value="ZINC_FINGER_C2H2_2"/>
    <property type="match status" value="1"/>
</dbReference>
<comment type="caution">
    <text evidence="3">The sequence shown here is derived from an EMBL/GenBank/DDBJ whole genome shotgun (WGS) entry which is preliminary data.</text>
</comment>
<keyword evidence="1" id="KW-0863">Zinc-finger</keyword>
<accession>A0ABD1HZY1</accession>
<dbReference type="AlphaFoldDB" id="A0ABD1HZY1"/>
<dbReference type="Proteomes" id="UP001567538">
    <property type="component" value="Unassembled WGS sequence"/>
</dbReference>
<protein>
    <recommendedName>
        <fullName evidence="2">C2H2-type domain-containing protein</fullName>
    </recommendedName>
</protein>
<name>A0ABD1HZY1_SALDI</name>
<evidence type="ECO:0000259" key="2">
    <source>
        <dbReference type="PROSITE" id="PS50157"/>
    </source>
</evidence>